<dbReference type="STRING" id="83656.B1H18_12290"/>
<reference evidence="2 3" key="1">
    <citation type="submission" date="2017-02" db="EMBL/GenBank/DDBJ databases">
        <title>Draft Genome Sequence of Streptomyces tsukubaensis F601, a Producer of the immunosuppressant tacrolimus FK506.</title>
        <authorList>
            <person name="Zong G."/>
            <person name="Zhong C."/>
            <person name="Fu J."/>
            <person name="Qin R."/>
            <person name="Cao G."/>
        </authorList>
    </citation>
    <scope>NUCLEOTIDE SEQUENCE [LARGE SCALE GENOMIC DNA]</scope>
    <source>
        <strain evidence="2 3">F601</strain>
    </source>
</reference>
<dbReference type="Proteomes" id="UP000190539">
    <property type="component" value="Unassembled WGS sequence"/>
</dbReference>
<evidence type="ECO:0000313" key="3">
    <source>
        <dbReference type="Proteomes" id="UP000190539"/>
    </source>
</evidence>
<feature type="transmembrane region" description="Helical" evidence="1">
    <location>
        <begin position="82"/>
        <end position="107"/>
    </location>
</feature>
<name>A0A1V4AA00_9ACTN</name>
<accession>A0A1V4AA00</accession>
<gene>
    <name evidence="2" type="ORF">B1H18_12290</name>
</gene>
<dbReference type="OrthoDB" id="4333031at2"/>
<comment type="caution">
    <text evidence="2">The sequence shown here is derived from an EMBL/GenBank/DDBJ whole genome shotgun (WGS) entry which is preliminary data.</text>
</comment>
<dbReference type="RefSeq" id="WP_077967543.1">
    <property type="nucleotide sequence ID" value="NZ_CP045178.1"/>
</dbReference>
<organism evidence="2 3">
    <name type="scientific">Streptomyces tsukubensis</name>
    <dbReference type="NCBI Taxonomy" id="83656"/>
    <lineage>
        <taxon>Bacteria</taxon>
        <taxon>Bacillati</taxon>
        <taxon>Actinomycetota</taxon>
        <taxon>Actinomycetes</taxon>
        <taxon>Kitasatosporales</taxon>
        <taxon>Streptomycetaceae</taxon>
        <taxon>Streptomyces</taxon>
    </lineage>
</organism>
<feature type="transmembrane region" description="Helical" evidence="1">
    <location>
        <begin position="139"/>
        <end position="158"/>
    </location>
</feature>
<keyword evidence="1" id="KW-0812">Transmembrane</keyword>
<keyword evidence="1" id="KW-0472">Membrane</keyword>
<feature type="transmembrane region" description="Helical" evidence="1">
    <location>
        <begin position="43"/>
        <end position="61"/>
    </location>
</feature>
<proteinExistence type="predicted"/>
<evidence type="ECO:0008006" key="4">
    <source>
        <dbReference type="Google" id="ProtNLM"/>
    </source>
</evidence>
<evidence type="ECO:0000256" key="1">
    <source>
        <dbReference type="SAM" id="Phobius"/>
    </source>
</evidence>
<dbReference type="InterPro" id="IPR007403">
    <property type="entry name" value="DUF456"/>
</dbReference>
<dbReference type="AlphaFoldDB" id="A0A1V4AA00"/>
<dbReference type="Pfam" id="PF04306">
    <property type="entry name" value="DUF456"/>
    <property type="match status" value="1"/>
</dbReference>
<keyword evidence="1" id="KW-1133">Transmembrane helix</keyword>
<evidence type="ECO:0000313" key="2">
    <source>
        <dbReference type="EMBL" id="OON80642.1"/>
    </source>
</evidence>
<dbReference type="EMBL" id="MVFC01000007">
    <property type="protein sequence ID" value="OON80642.1"/>
    <property type="molecule type" value="Genomic_DNA"/>
</dbReference>
<protein>
    <recommendedName>
        <fullName evidence="4">DUF456 domain-containing protein</fullName>
    </recommendedName>
</protein>
<keyword evidence="3" id="KW-1185">Reference proteome</keyword>
<sequence length="161" mass="17032">MGVPELLLVGLVLLLGLCGVLVPGVPGPWLVWAAVLWWALQAPSPVVWGVLVGSTALLLLSRLIRWQLPPRRVRGSGVTRRMVVWAGLGSVLGFVVVPVVGAVPGFIGGMYASERLRLGGRGEAVASTRTVMRAMGTSVLVEFFACLLIAGVWLAAVVRGW</sequence>